<proteinExistence type="predicted"/>
<accession>A0ACD3ABG8</accession>
<protein>
    <submittedName>
        <fullName evidence="1">Uncharacterized protein</fullName>
    </submittedName>
</protein>
<evidence type="ECO:0000313" key="1">
    <source>
        <dbReference type="EMBL" id="TFK63021.1"/>
    </source>
</evidence>
<feature type="non-terminal residue" evidence="1">
    <location>
        <position position="1"/>
    </location>
</feature>
<evidence type="ECO:0000313" key="2">
    <source>
        <dbReference type="Proteomes" id="UP000308600"/>
    </source>
</evidence>
<name>A0ACD3ABG8_9AGAR</name>
<dbReference type="Proteomes" id="UP000308600">
    <property type="component" value="Unassembled WGS sequence"/>
</dbReference>
<dbReference type="EMBL" id="ML208544">
    <property type="protein sequence ID" value="TFK63021.1"/>
    <property type="molecule type" value="Genomic_DNA"/>
</dbReference>
<gene>
    <name evidence="1" type="ORF">BDN72DRAFT_929374</name>
</gene>
<organism evidence="1 2">
    <name type="scientific">Pluteus cervinus</name>
    <dbReference type="NCBI Taxonomy" id="181527"/>
    <lineage>
        <taxon>Eukaryota</taxon>
        <taxon>Fungi</taxon>
        <taxon>Dikarya</taxon>
        <taxon>Basidiomycota</taxon>
        <taxon>Agaricomycotina</taxon>
        <taxon>Agaricomycetes</taxon>
        <taxon>Agaricomycetidae</taxon>
        <taxon>Agaricales</taxon>
        <taxon>Pluteineae</taxon>
        <taxon>Pluteaceae</taxon>
        <taxon>Pluteus</taxon>
    </lineage>
</organism>
<sequence length="511" mass="58587">FTIETVQRSIHTLWFANGINTLPGKRPFVLIQPFLSALSVALLWFSQVILAAAASTMSSILTTSSDITPTPLNIQHFTSSPSMVSLWDHLPMELEDLILRYASANLPNHIVPIHFGLVSRHWRALTLGIHNWWAEVDISLDIKKASDFEVQRQMRKVQSAHQWLSRAGKQITKVRIYHCWLDWRDSEPARYHDLYQQFFKDGVLSYIRHLRLDVDHEIFRCIIHALDLEGGDDSVLEEVHTGDATVRPGRLLFDQLTHLGLGNNHSSLSFSEDILPVLRYTSQLRSLTMSIKGWDDDRIILTPSIILPKLEELHIRVLATMSSGRVWNPPAGNLVPLFRSLTVPSLKNLCIRDIPSYSLPCGAQTLLNFHHRSGFSLRKLRLEYVRCDGPRFIPFLQSLSDLEELELFDCELNHKDLFRALQTTPILPRLHAFGLLQYGDADEFDVRAQDIIQTITSRWRDHSDLVVKWKNVSILIPPFKDIEMWDKTSRNVLEKLQGEGMDLNVISSYLG</sequence>
<keyword evidence="2" id="KW-1185">Reference proteome</keyword>
<reference evidence="1 2" key="1">
    <citation type="journal article" date="2019" name="Nat. Ecol. Evol.">
        <title>Megaphylogeny resolves global patterns of mushroom evolution.</title>
        <authorList>
            <person name="Varga T."/>
            <person name="Krizsan K."/>
            <person name="Foldi C."/>
            <person name="Dima B."/>
            <person name="Sanchez-Garcia M."/>
            <person name="Sanchez-Ramirez S."/>
            <person name="Szollosi G.J."/>
            <person name="Szarkandi J.G."/>
            <person name="Papp V."/>
            <person name="Albert L."/>
            <person name="Andreopoulos W."/>
            <person name="Angelini C."/>
            <person name="Antonin V."/>
            <person name="Barry K.W."/>
            <person name="Bougher N.L."/>
            <person name="Buchanan P."/>
            <person name="Buyck B."/>
            <person name="Bense V."/>
            <person name="Catcheside P."/>
            <person name="Chovatia M."/>
            <person name="Cooper J."/>
            <person name="Damon W."/>
            <person name="Desjardin D."/>
            <person name="Finy P."/>
            <person name="Geml J."/>
            <person name="Haridas S."/>
            <person name="Hughes K."/>
            <person name="Justo A."/>
            <person name="Karasinski D."/>
            <person name="Kautmanova I."/>
            <person name="Kiss B."/>
            <person name="Kocsube S."/>
            <person name="Kotiranta H."/>
            <person name="LaButti K.M."/>
            <person name="Lechner B.E."/>
            <person name="Liimatainen K."/>
            <person name="Lipzen A."/>
            <person name="Lukacs Z."/>
            <person name="Mihaltcheva S."/>
            <person name="Morgado L.N."/>
            <person name="Niskanen T."/>
            <person name="Noordeloos M.E."/>
            <person name="Ohm R.A."/>
            <person name="Ortiz-Santana B."/>
            <person name="Ovrebo C."/>
            <person name="Racz N."/>
            <person name="Riley R."/>
            <person name="Savchenko A."/>
            <person name="Shiryaev A."/>
            <person name="Soop K."/>
            <person name="Spirin V."/>
            <person name="Szebenyi C."/>
            <person name="Tomsovsky M."/>
            <person name="Tulloss R.E."/>
            <person name="Uehling J."/>
            <person name="Grigoriev I.V."/>
            <person name="Vagvolgyi C."/>
            <person name="Papp T."/>
            <person name="Martin F.M."/>
            <person name="Miettinen O."/>
            <person name="Hibbett D.S."/>
            <person name="Nagy L.G."/>
        </authorList>
    </citation>
    <scope>NUCLEOTIDE SEQUENCE [LARGE SCALE GENOMIC DNA]</scope>
    <source>
        <strain evidence="1 2">NL-1719</strain>
    </source>
</reference>